<comment type="similarity">
    <text evidence="3">Belongs to the FMO family.</text>
</comment>
<reference evidence="12" key="1">
    <citation type="journal article" date="2019" name="Database">
        <title>The radish genome database (RadishGD): an integrated information resource for radish genomics.</title>
        <authorList>
            <person name="Yu H.J."/>
            <person name="Baek S."/>
            <person name="Lee Y.J."/>
            <person name="Cho A."/>
            <person name="Mun J.H."/>
        </authorList>
    </citation>
    <scope>NUCLEOTIDE SEQUENCE [LARGE SCALE GENOMIC DNA]</scope>
    <source>
        <strain evidence="12">cv. WK10039</strain>
    </source>
</reference>
<comment type="cofactor">
    <cofactor evidence="1">
        <name>FAD</name>
        <dbReference type="ChEBI" id="CHEBI:57692"/>
    </cofactor>
</comment>
<dbReference type="GO" id="GO:0103075">
    <property type="term" value="F:indole-3-pyruvate monooxygenase activity"/>
    <property type="evidence" value="ECO:0007669"/>
    <property type="project" value="UniProtKB-EC"/>
</dbReference>
<dbReference type="GO" id="GO:0050660">
    <property type="term" value="F:flavin adenine dinucleotide binding"/>
    <property type="evidence" value="ECO:0007669"/>
    <property type="project" value="TreeGrafter"/>
</dbReference>
<evidence type="ECO:0000256" key="1">
    <source>
        <dbReference type="ARBA" id="ARBA00001974"/>
    </source>
</evidence>
<dbReference type="PRINTS" id="PR00368">
    <property type="entry name" value="FADPNR"/>
</dbReference>
<evidence type="ECO:0000256" key="7">
    <source>
        <dbReference type="ARBA" id="ARBA00023002"/>
    </source>
</evidence>
<keyword evidence="4" id="KW-0285">Flavoprotein</keyword>
<evidence type="ECO:0000313" key="12">
    <source>
        <dbReference type="Proteomes" id="UP000504610"/>
    </source>
</evidence>
<keyword evidence="12" id="KW-1185">Reference proteome</keyword>
<dbReference type="PANTHER" id="PTHR43539:SF9">
    <property type="entry name" value="INDOLE-3-PYRUVATE MONOOXYGENASE YUCCA11-RELATED"/>
    <property type="match status" value="1"/>
</dbReference>
<dbReference type="KEGG" id="rsz:108808784"/>
<dbReference type="Pfam" id="PF13738">
    <property type="entry name" value="Pyr_redox_3"/>
    <property type="match status" value="1"/>
</dbReference>
<dbReference type="PRINTS" id="PR00469">
    <property type="entry name" value="PNDRDTASEII"/>
</dbReference>
<dbReference type="RefSeq" id="XP_018436385.1">
    <property type="nucleotide sequence ID" value="XM_018580883.1"/>
</dbReference>
<evidence type="ECO:0000256" key="8">
    <source>
        <dbReference type="ARBA" id="ARBA00023033"/>
    </source>
</evidence>
<reference evidence="13" key="2">
    <citation type="submission" date="2025-08" db="UniProtKB">
        <authorList>
            <consortium name="RefSeq"/>
        </authorList>
    </citation>
    <scope>IDENTIFICATION</scope>
    <source>
        <tissue evidence="13">Leaf</tissue>
    </source>
</reference>
<evidence type="ECO:0000256" key="5">
    <source>
        <dbReference type="ARBA" id="ARBA00022827"/>
    </source>
</evidence>
<keyword evidence="8 13" id="KW-0503">Monooxygenase</keyword>
<dbReference type="Gene3D" id="3.50.50.60">
    <property type="entry name" value="FAD/NAD(P)-binding domain"/>
    <property type="match status" value="1"/>
</dbReference>
<dbReference type="AlphaFoldDB" id="A0A6J0JL46"/>
<comment type="pathway">
    <text evidence="2">Plant hormone metabolism; auxin biosynthesis.</text>
</comment>
<keyword evidence="9" id="KW-0073">Auxin biosynthesis</keyword>
<sequence length="305" mass="34609">MSKEIKSIDTVALIIGARPAGLATSACLNRLNIPNIVAKREECNASLWKRRSYDCLKLHFAKKYCELPNMRFPPKTPTFVSKSGLVSYIKEYATRFNVSPRYNRNVKYVCFKDGRWVVEVDNSAERSEVYSANYLVVATGENSEGVIPGLVEGFEGEYLHSSEYKKGEKFAEKHVLVVGSGNSGMEIAYDASKWDANVSLVVHSPVDVLTREIVRIGMWLLRFFPVKLVDRWCLLLAKLRFGDTSRYGLIRPDKGSFMINTNPSRHSENIHNPHSVLIHELSKYQSHYFHRNSSSPCIPPSQTQN</sequence>
<gene>
    <name evidence="13" type="primary">LOC108808784</name>
</gene>
<dbReference type="SUPFAM" id="SSF51905">
    <property type="entry name" value="FAD/NAD(P)-binding domain"/>
    <property type="match status" value="1"/>
</dbReference>
<evidence type="ECO:0000256" key="2">
    <source>
        <dbReference type="ARBA" id="ARBA00004814"/>
    </source>
</evidence>
<evidence type="ECO:0000256" key="3">
    <source>
        <dbReference type="ARBA" id="ARBA00009183"/>
    </source>
</evidence>
<keyword evidence="5" id="KW-0274">FAD</keyword>
<evidence type="ECO:0000256" key="4">
    <source>
        <dbReference type="ARBA" id="ARBA00022630"/>
    </source>
</evidence>
<evidence type="ECO:0000256" key="11">
    <source>
        <dbReference type="ARBA" id="ARBA00047707"/>
    </source>
</evidence>
<accession>A0A6J0JL46</accession>
<comment type="catalytic activity">
    <reaction evidence="11">
        <text>indole-3-pyruvate + NADPH + O2 + H(+) = (indol-3-yl)acetate + CO2 + NADP(+) + H2O</text>
        <dbReference type="Rhea" id="RHEA:34331"/>
        <dbReference type="ChEBI" id="CHEBI:15377"/>
        <dbReference type="ChEBI" id="CHEBI:15378"/>
        <dbReference type="ChEBI" id="CHEBI:15379"/>
        <dbReference type="ChEBI" id="CHEBI:16526"/>
        <dbReference type="ChEBI" id="CHEBI:17640"/>
        <dbReference type="ChEBI" id="CHEBI:30854"/>
        <dbReference type="ChEBI" id="CHEBI:57783"/>
        <dbReference type="ChEBI" id="CHEBI:58349"/>
        <dbReference type="EC" id="1.14.13.168"/>
    </reaction>
</comment>
<dbReference type="GeneID" id="108808784"/>
<evidence type="ECO:0000256" key="10">
    <source>
        <dbReference type="ARBA" id="ARBA00039148"/>
    </source>
</evidence>
<keyword evidence="6" id="KW-0521">NADP</keyword>
<dbReference type="GO" id="GO:0009851">
    <property type="term" value="P:auxin biosynthetic process"/>
    <property type="evidence" value="ECO:0007669"/>
    <property type="project" value="UniProtKB-KW"/>
</dbReference>
<dbReference type="InterPro" id="IPR036188">
    <property type="entry name" value="FAD/NAD-bd_sf"/>
</dbReference>
<evidence type="ECO:0000256" key="9">
    <source>
        <dbReference type="ARBA" id="ARBA00023070"/>
    </source>
</evidence>
<dbReference type="OrthoDB" id="66881at2759"/>
<name>A0A6J0JL46_RAPSA</name>
<proteinExistence type="inferred from homology"/>
<dbReference type="Proteomes" id="UP000504610">
    <property type="component" value="Chromosome 6"/>
</dbReference>
<protein>
    <recommendedName>
        <fullName evidence="10">indole-3-pyruvate monooxygenase</fullName>
        <ecNumber evidence="10">1.14.13.168</ecNumber>
    </recommendedName>
</protein>
<keyword evidence="7" id="KW-0560">Oxidoreductase</keyword>
<dbReference type="EC" id="1.14.13.168" evidence="10"/>
<organism evidence="12 13">
    <name type="scientific">Raphanus sativus</name>
    <name type="common">Radish</name>
    <name type="synonym">Raphanus raphanistrum var. sativus</name>
    <dbReference type="NCBI Taxonomy" id="3726"/>
    <lineage>
        <taxon>Eukaryota</taxon>
        <taxon>Viridiplantae</taxon>
        <taxon>Streptophyta</taxon>
        <taxon>Embryophyta</taxon>
        <taxon>Tracheophyta</taxon>
        <taxon>Spermatophyta</taxon>
        <taxon>Magnoliopsida</taxon>
        <taxon>eudicotyledons</taxon>
        <taxon>Gunneridae</taxon>
        <taxon>Pentapetalae</taxon>
        <taxon>rosids</taxon>
        <taxon>malvids</taxon>
        <taxon>Brassicales</taxon>
        <taxon>Brassicaceae</taxon>
        <taxon>Brassiceae</taxon>
        <taxon>Raphanus</taxon>
    </lineage>
</organism>
<dbReference type="PANTHER" id="PTHR43539">
    <property type="entry name" value="FLAVIN-BINDING MONOOXYGENASE-LIKE PROTEIN (AFU_ORTHOLOGUE AFUA_4G09220)"/>
    <property type="match status" value="1"/>
</dbReference>
<dbReference type="InterPro" id="IPR050982">
    <property type="entry name" value="Auxin_biosynth/cation_transpt"/>
</dbReference>
<evidence type="ECO:0000256" key="6">
    <source>
        <dbReference type="ARBA" id="ARBA00022857"/>
    </source>
</evidence>
<evidence type="ECO:0000313" key="13">
    <source>
        <dbReference type="RefSeq" id="XP_018436385.1"/>
    </source>
</evidence>